<name>A0A9Q0SX06_SALVM</name>
<protein>
    <recommendedName>
        <fullName evidence="4">Secreted protein</fullName>
    </recommendedName>
</protein>
<comment type="caution">
    <text evidence="2">The sequence shown here is derived from an EMBL/GenBank/DDBJ whole genome shotgun (WGS) entry which is preliminary data.</text>
</comment>
<accession>A0A9Q0SX06</accession>
<evidence type="ECO:0000256" key="1">
    <source>
        <dbReference type="SAM" id="SignalP"/>
    </source>
</evidence>
<reference evidence="2" key="2">
    <citation type="journal article" date="2023" name="Int. J. Mol. Sci.">
        <title>De Novo Assembly and Annotation of 11 Diverse Shrub Willow (Salix) Genomes Reveals Novel Gene Organization in Sex-Linked Regions.</title>
        <authorList>
            <person name="Hyden B."/>
            <person name="Feng K."/>
            <person name="Yates T.B."/>
            <person name="Jawdy S."/>
            <person name="Cereghino C."/>
            <person name="Smart L.B."/>
            <person name="Muchero W."/>
        </authorList>
    </citation>
    <scope>NUCLEOTIDE SEQUENCE [LARGE SCALE GENOMIC DNA]</scope>
    <source>
        <tissue evidence="2">Shoot tip</tissue>
    </source>
</reference>
<gene>
    <name evidence="2" type="ORF">OIU85_003964</name>
</gene>
<keyword evidence="3" id="KW-1185">Reference proteome</keyword>
<organism evidence="2 3">
    <name type="scientific">Salix viminalis</name>
    <name type="common">Common osier</name>
    <name type="synonym">Basket willow</name>
    <dbReference type="NCBI Taxonomy" id="40686"/>
    <lineage>
        <taxon>Eukaryota</taxon>
        <taxon>Viridiplantae</taxon>
        <taxon>Streptophyta</taxon>
        <taxon>Embryophyta</taxon>
        <taxon>Tracheophyta</taxon>
        <taxon>Spermatophyta</taxon>
        <taxon>Magnoliopsida</taxon>
        <taxon>eudicotyledons</taxon>
        <taxon>Gunneridae</taxon>
        <taxon>Pentapetalae</taxon>
        <taxon>rosids</taxon>
        <taxon>fabids</taxon>
        <taxon>Malpighiales</taxon>
        <taxon>Salicaceae</taxon>
        <taxon>Saliceae</taxon>
        <taxon>Salix</taxon>
    </lineage>
</organism>
<feature type="chain" id="PRO_5040312408" description="Secreted protein" evidence="1">
    <location>
        <begin position="20"/>
        <end position="109"/>
    </location>
</feature>
<proteinExistence type="predicted"/>
<sequence length="109" mass="12012">MHCGSVAAIVVVEVVTAAAEMEVTAGMEAVVTAVEVEVSSSSSNSLDKTSSFSGKVSRFRFPDRLQDRCFRLGRLVIVIFVVNFEVFWSWSKTVSSCFAAIRARQERRS</sequence>
<keyword evidence="1" id="KW-0732">Signal</keyword>
<feature type="signal peptide" evidence="1">
    <location>
        <begin position="1"/>
        <end position="19"/>
    </location>
</feature>
<dbReference type="EMBL" id="JAPFFL010000011">
    <property type="protein sequence ID" value="KAJ6693154.1"/>
    <property type="molecule type" value="Genomic_DNA"/>
</dbReference>
<evidence type="ECO:0008006" key="4">
    <source>
        <dbReference type="Google" id="ProtNLM"/>
    </source>
</evidence>
<evidence type="ECO:0000313" key="2">
    <source>
        <dbReference type="EMBL" id="KAJ6693154.1"/>
    </source>
</evidence>
<dbReference type="Proteomes" id="UP001151529">
    <property type="component" value="Chromosome 13"/>
</dbReference>
<dbReference type="AlphaFoldDB" id="A0A9Q0SX06"/>
<evidence type="ECO:0000313" key="3">
    <source>
        <dbReference type="Proteomes" id="UP001151529"/>
    </source>
</evidence>
<reference evidence="2" key="1">
    <citation type="submission" date="2022-11" db="EMBL/GenBank/DDBJ databases">
        <authorList>
            <person name="Hyden B.L."/>
            <person name="Feng K."/>
            <person name="Yates T."/>
            <person name="Jawdy S."/>
            <person name="Smart L.B."/>
            <person name="Muchero W."/>
        </authorList>
    </citation>
    <scope>NUCLEOTIDE SEQUENCE</scope>
    <source>
        <tissue evidence="2">Shoot tip</tissue>
    </source>
</reference>